<feature type="compositionally biased region" description="Low complexity" evidence="3">
    <location>
        <begin position="186"/>
        <end position="201"/>
    </location>
</feature>
<feature type="compositionally biased region" description="Polar residues" evidence="3">
    <location>
        <begin position="174"/>
        <end position="183"/>
    </location>
</feature>
<dbReference type="InterPro" id="IPR027417">
    <property type="entry name" value="P-loop_NTPase"/>
</dbReference>
<dbReference type="FunFam" id="3.40.50.300:FF:001329">
    <property type="entry name" value="Small GTP-binding protein, putative"/>
    <property type="match status" value="1"/>
</dbReference>
<dbReference type="PROSITE" id="PS51420">
    <property type="entry name" value="RHO"/>
    <property type="match status" value="1"/>
</dbReference>
<keyword evidence="1" id="KW-0547">Nucleotide-binding</keyword>
<dbReference type="SUPFAM" id="SSF52540">
    <property type="entry name" value="P-loop containing nucleoside triphosphate hydrolases"/>
    <property type="match status" value="1"/>
</dbReference>
<organism evidence="4 5">
    <name type="scientific">Cichlidogyrus casuarinus</name>
    <dbReference type="NCBI Taxonomy" id="1844966"/>
    <lineage>
        <taxon>Eukaryota</taxon>
        <taxon>Metazoa</taxon>
        <taxon>Spiralia</taxon>
        <taxon>Lophotrochozoa</taxon>
        <taxon>Platyhelminthes</taxon>
        <taxon>Monogenea</taxon>
        <taxon>Monopisthocotylea</taxon>
        <taxon>Dactylogyridea</taxon>
        <taxon>Ancyrocephalidae</taxon>
        <taxon>Cichlidogyrus</taxon>
    </lineage>
</organism>
<dbReference type="SMART" id="SM00175">
    <property type="entry name" value="RAB"/>
    <property type="match status" value="1"/>
</dbReference>
<evidence type="ECO:0000256" key="1">
    <source>
        <dbReference type="ARBA" id="ARBA00022741"/>
    </source>
</evidence>
<keyword evidence="2" id="KW-0342">GTP-binding</keyword>
<dbReference type="Pfam" id="PF00071">
    <property type="entry name" value="Ras"/>
    <property type="match status" value="1"/>
</dbReference>
<dbReference type="NCBIfam" id="TIGR00231">
    <property type="entry name" value="small_GTP"/>
    <property type="match status" value="1"/>
</dbReference>
<dbReference type="PANTHER" id="PTHR47977">
    <property type="entry name" value="RAS-RELATED PROTEIN RAB"/>
    <property type="match status" value="1"/>
</dbReference>
<reference evidence="4 5" key="1">
    <citation type="submission" date="2024-11" db="EMBL/GenBank/DDBJ databases">
        <title>Adaptive evolution of stress response genes in parasites aligns with host niche diversity.</title>
        <authorList>
            <person name="Hahn C."/>
            <person name="Resl P."/>
        </authorList>
    </citation>
    <scope>NUCLEOTIDE SEQUENCE [LARGE SCALE GENOMIC DNA]</scope>
    <source>
        <strain evidence="4">EGGRZ-B1_66</strain>
        <tissue evidence="4">Body</tissue>
    </source>
</reference>
<dbReference type="AlphaFoldDB" id="A0ABD2PT99"/>
<evidence type="ECO:0000256" key="2">
    <source>
        <dbReference type="ARBA" id="ARBA00023134"/>
    </source>
</evidence>
<gene>
    <name evidence="4" type="primary">RAB18_1</name>
    <name evidence="4" type="ORF">Ciccas_010743</name>
</gene>
<dbReference type="Gene3D" id="3.40.50.300">
    <property type="entry name" value="P-loop containing nucleotide triphosphate hydrolases"/>
    <property type="match status" value="1"/>
</dbReference>
<dbReference type="SMART" id="SM00173">
    <property type="entry name" value="RAS"/>
    <property type="match status" value="1"/>
</dbReference>
<dbReference type="PROSITE" id="PS51419">
    <property type="entry name" value="RAB"/>
    <property type="match status" value="1"/>
</dbReference>
<dbReference type="SMART" id="SM00176">
    <property type="entry name" value="RAN"/>
    <property type="match status" value="1"/>
</dbReference>
<dbReference type="Proteomes" id="UP001626550">
    <property type="component" value="Unassembled WGS sequence"/>
</dbReference>
<dbReference type="GO" id="GO:0005525">
    <property type="term" value="F:GTP binding"/>
    <property type="evidence" value="ECO:0007669"/>
    <property type="project" value="UniProtKB-KW"/>
</dbReference>
<evidence type="ECO:0000313" key="4">
    <source>
        <dbReference type="EMBL" id="KAL3310688.1"/>
    </source>
</evidence>
<feature type="region of interest" description="Disordered" evidence="3">
    <location>
        <begin position="174"/>
        <end position="201"/>
    </location>
</feature>
<dbReference type="EMBL" id="JBJKFK010002727">
    <property type="protein sequence ID" value="KAL3310688.1"/>
    <property type="molecule type" value="Genomic_DNA"/>
</dbReference>
<dbReference type="InterPro" id="IPR001806">
    <property type="entry name" value="Small_GTPase"/>
</dbReference>
<accession>A0ABD2PT99</accession>
<protein>
    <submittedName>
        <fullName evidence="4">Ras- protein Rab-18</fullName>
    </submittedName>
</protein>
<sequence length="201" mass="22514">MAKPGHLKILIIGDCGVGKSSILNSFIYENFNPEIQSTITYDFHKSSVEIDGQMHDLAIWDTAGVEKHHALMPIFYRGCHGVILVYDVTAAQSFDNISDWSSNVDTYSRQSNVVKMLVGNKIDEPVTAVNREQAKEFARRSGMLFLETSAKTRENVDNAFRELVRKIVESPHYQQTRNTNGISLNGPRSPDDSSYSSYCGC</sequence>
<dbReference type="SMART" id="SM00174">
    <property type="entry name" value="RHO"/>
    <property type="match status" value="1"/>
</dbReference>
<name>A0ABD2PT99_9PLAT</name>
<evidence type="ECO:0000256" key="3">
    <source>
        <dbReference type="SAM" id="MobiDB-lite"/>
    </source>
</evidence>
<dbReference type="PROSITE" id="PS51421">
    <property type="entry name" value="RAS"/>
    <property type="match status" value="1"/>
</dbReference>
<proteinExistence type="predicted"/>
<comment type="caution">
    <text evidence="4">The sequence shown here is derived from an EMBL/GenBank/DDBJ whole genome shotgun (WGS) entry which is preliminary data.</text>
</comment>
<evidence type="ECO:0000313" key="5">
    <source>
        <dbReference type="Proteomes" id="UP001626550"/>
    </source>
</evidence>
<dbReference type="InterPro" id="IPR050227">
    <property type="entry name" value="Rab"/>
</dbReference>
<dbReference type="PRINTS" id="PR00449">
    <property type="entry name" value="RASTRNSFRMNG"/>
</dbReference>
<dbReference type="InterPro" id="IPR005225">
    <property type="entry name" value="Small_GTP-bd"/>
</dbReference>
<keyword evidence="5" id="KW-1185">Reference proteome</keyword>